<evidence type="ECO:0000256" key="1">
    <source>
        <dbReference type="ARBA" id="ARBA00004370"/>
    </source>
</evidence>
<keyword evidence="3" id="KW-0812">Transmembrane</keyword>
<gene>
    <name evidence="5" type="ORF">BFG57_12710</name>
</gene>
<accession>A0A1E5LGP9</accession>
<evidence type="ECO:0000256" key="2">
    <source>
        <dbReference type="ARBA" id="ARBA00007400"/>
    </source>
</evidence>
<feature type="transmembrane region" description="Helical" evidence="3">
    <location>
        <begin position="131"/>
        <end position="148"/>
    </location>
</feature>
<feature type="transmembrane region" description="Helical" evidence="3">
    <location>
        <begin position="183"/>
        <end position="202"/>
    </location>
</feature>
<dbReference type="GO" id="GO:0016747">
    <property type="term" value="F:acyltransferase activity, transferring groups other than amino-acyl groups"/>
    <property type="evidence" value="ECO:0007669"/>
    <property type="project" value="InterPro"/>
</dbReference>
<comment type="caution">
    <text evidence="5">The sequence shown here is derived from an EMBL/GenBank/DDBJ whole genome shotgun (WGS) entry which is preliminary data.</text>
</comment>
<comment type="subcellular location">
    <subcellularLocation>
        <location evidence="1">Membrane</location>
    </subcellularLocation>
</comment>
<proteinExistence type="inferred from homology"/>
<evidence type="ECO:0000313" key="5">
    <source>
        <dbReference type="EMBL" id="OEH93257.1"/>
    </source>
</evidence>
<dbReference type="PANTHER" id="PTHR37312">
    <property type="entry name" value="MEMBRANE-BOUND ACYLTRANSFERASE YKRP-RELATED"/>
    <property type="match status" value="1"/>
</dbReference>
<keyword evidence="3" id="KW-1133">Transmembrane helix</keyword>
<reference evidence="5 6" key="1">
    <citation type="submission" date="2016-08" db="EMBL/GenBank/DDBJ databases">
        <title>Genome of Bacillus solimangrovi GH2-4.</title>
        <authorList>
            <person name="Lim S."/>
            <person name="Kim B.-C."/>
        </authorList>
    </citation>
    <scope>NUCLEOTIDE SEQUENCE [LARGE SCALE GENOMIC DNA]</scope>
    <source>
        <strain evidence="5 6">GH2-4</strain>
    </source>
</reference>
<feature type="transmembrane region" description="Helical" evidence="3">
    <location>
        <begin position="69"/>
        <end position="90"/>
    </location>
</feature>
<dbReference type="Proteomes" id="UP000095209">
    <property type="component" value="Unassembled WGS sequence"/>
</dbReference>
<feature type="transmembrane region" description="Helical" evidence="3">
    <location>
        <begin position="106"/>
        <end position="124"/>
    </location>
</feature>
<protein>
    <submittedName>
        <fullName evidence="5">Acyltransferase</fullName>
    </submittedName>
</protein>
<feature type="transmembrane region" description="Helical" evidence="3">
    <location>
        <begin position="261"/>
        <end position="277"/>
    </location>
</feature>
<dbReference type="RefSeq" id="WP_069716722.1">
    <property type="nucleotide sequence ID" value="NZ_MJEH01000014.1"/>
</dbReference>
<keyword evidence="5" id="KW-0808">Transferase</keyword>
<feature type="transmembrane region" description="Helical" evidence="3">
    <location>
        <begin position="230"/>
        <end position="249"/>
    </location>
</feature>
<dbReference type="STRING" id="1305675.BFG57_12710"/>
<dbReference type="InterPro" id="IPR052734">
    <property type="entry name" value="Nod_factor_acetyltransferase"/>
</dbReference>
<organism evidence="5 6">
    <name type="scientific">Bacillus solimangrovi</name>
    <dbReference type="NCBI Taxonomy" id="1305675"/>
    <lineage>
        <taxon>Bacteria</taxon>
        <taxon>Bacillati</taxon>
        <taxon>Bacillota</taxon>
        <taxon>Bacilli</taxon>
        <taxon>Bacillales</taxon>
        <taxon>Bacillaceae</taxon>
        <taxon>Bacillus</taxon>
    </lineage>
</organism>
<evidence type="ECO:0000313" key="6">
    <source>
        <dbReference type="Proteomes" id="UP000095209"/>
    </source>
</evidence>
<keyword evidence="5" id="KW-0012">Acyltransferase</keyword>
<feature type="domain" description="Acyltransferase 3" evidence="4">
    <location>
        <begin position="5"/>
        <end position="304"/>
    </location>
</feature>
<feature type="transmembrane region" description="Helical" evidence="3">
    <location>
        <begin position="12"/>
        <end position="28"/>
    </location>
</feature>
<evidence type="ECO:0000259" key="4">
    <source>
        <dbReference type="Pfam" id="PF01757"/>
    </source>
</evidence>
<feature type="transmembrane region" description="Helical" evidence="3">
    <location>
        <begin position="289"/>
        <end position="312"/>
    </location>
</feature>
<feature type="transmembrane region" description="Helical" evidence="3">
    <location>
        <begin position="154"/>
        <end position="171"/>
    </location>
</feature>
<evidence type="ECO:0000256" key="3">
    <source>
        <dbReference type="SAM" id="Phobius"/>
    </source>
</evidence>
<dbReference type="PANTHER" id="PTHR37312:SF1">
    <property type="entry name" value="MEMBRANE-BOUND ACYLTRANSFERASE YKRP-RELATED"/>
    <property type="match status" value="1"/>
</dbReference>
<keyword evidence="6" id="KW-1185">Reference proteome</keyword>
<comment type="similarity">
    <text evidence="2">Belongs to the acyltransferase 3 family.</text>
</comment>
<dbReference type="OrthoDB" id="6623990at2"/>
<keyword evidence="3" id="KW-0472">Membrane</keyword>
<sequence length="331" mass="38783">MQREAYYDNARFLLITLVVFGHLLTPFVGESQIGSTLYRFIYTFHMPAFILLAGFFAKGFHKEGYLKKIFFKLLIPYFIFQIVYSLYYVLMNYKGSLTIDFFLPQWSLWFLLSLFFWNALLFVITKLQPKWALTVSLTISLLIGYVDFVGQYLSLSRTFVFLPIFLIGFYMKKEHFVWMKQPTVQIVSASILLTTLISFFYLPQFNTDWLLGSMSYEQLDVGVMGGLYRFGWYMLTLINMFSFLSLVPTKKFYFTDFGARTLYVYLLHGFIIQYARNEKVLHLENGFDLIILAALSIGLTIVLSSKLINAVAQPLIDLRVTKMKYYLSRVR</sequence>
<dbReference type="AlphaFoldDB" id="A0A1E5LGP9"/>
<dbReference type="Pfam" id="PF01757">
    <property type="entry name" value="Acyl_transf_3"/>
    <property type="match status" value="1"/>
</dbReference>
<dbReference type="InterPro" id="IPR002656">
    <property type="entry name" value="Acyl_transf_3_dom"/>
</dbReference>
<dbReference type="EMBL" id="MJEH01000014">
    <property type="protein sequence ID" value="OEH93257.1"/>
    <property type="molecule type" value="Genomic_DNA"/>
</dbReference>
<feature type="transmembrane region" description="Helical" evidence="3">
    <location>
        <begin position="40"/>
        <end position="57"/>
    </location>
</feature>
<name>A0A1E5LGP9_9BACI</name>